<feature type="domain" description="Methyltransferase" evidence="1">
    <location>
        <begin position="50"/>
        <end position="160"/>
    </location>
</feature>
<dbReference type="InterPro" id="IPR029063">
    <property type="entry name" value="SAM-dependent_MTases_sf"/>
</dbReference>
<dbReference type="CDD" id="cd02440">
    <property type="entry name" value="AdoMet_MTases"/>
    <property type="match status" value="1"/>
</dbReference>
<dbReference type="InterPro" id="IPR022744">
    <property type="entry name" value="MeTrfase_dom_put"/>
</dbReference>
<name>A0A6L9E850_9FLAO</name>
<evidence type="ECO:0000259" key="1">
    <source>
        <dbReference type="Pfam" id="PF12147"/>
    </source>
</evidence>
<dbReference type="Pfam" id="PF12147">
    <property type="entry name" value="Methyltransf_20"/>
    <property type="match status" value="1"/>
</dbReference>
<accession>A0A6L9E850</accession>
<dbReference type="EMBL" id="WXYO01000001">
    <property type="protein sequence ID" value="NAS10824.1"/>
    <property type="molecule type" value="Genomic_DNA"/>
</dbReference>
<sequence length="310" mass="35757">MPDALTTVKKQRYYLELLKGIAEEKQLDQTGFYQLDALLTVLGSEVRNRRISRQEIAYVNTIFGMDFLKETLQGRGLLKPCGYSGDYLILDRIYTYYTSDDPKYRLWDAYFQQQVAMRAIRHRKTYFQDLVMARVAENRNLRILNVISGSGRELMELYRELPPGHNVNTTCVEMDDDAIAYSKGLNANYLRKIKYVHTNIFSYNNPVGQDLIWAAGLLDRSSDEEVVSALELFKNWLNPGGEIVLGNFNAKHYPSRDYMELLCEWELNCRTEGKLTELAGKAGFGFDQIRIGAEKENLIQFLHLKVKSDA</sequence>
<comment type="caution">
    <text evidence="2">The sequence shown here is derived from an EMBL/GenBank/DDBJ whole genome shotgun (WGS) entry which is preliminary data.</text>
</comment>
<evidence type="ECO:0000313" key="3">
    <source>
        <dbReference type="Proteomes" id="UP000475249"/>
    </source>
</evidence>
<dbReference type="Gene3D" id="3.40.50.150">
    <property type="entry name" value="Vaccinia Virus protein VP39"/>
    <property type="match status" value="1"/>
</dbReference>
<dbReference type="RefSeq" id="WP_161433611.1">
    <property type="nucleotide sequence ID" value="NZ_WXYO01000001.1"/>
</dbReference>
<dbReference type="Proteomes" id="UP000475249">
    <property type="component" value="Unassembled WGS sequence"/>
</dbReference>
<reference evidence="2 3" key="1">
    <citation type="submission" date="2020-01" db="EMBL/GenBank/DDBJ databases">
        <title>Bacteria diversity of Porities sp.</title>
        <authorList>
            <person name="Wang G."/>
        </authorList>
    </citation>
    <scope>NUCLEOTIDE SEQUENCE [LARGE SCALE GENOMIC DNA]</scope>
    <source>
        <strain evidence="2 3">R33</strain>
    </source>
</reference>
<dbReference type="AlphaFoldDB" id="A0A6L9E850"/>
<dbReference type="SUPFAM" id="SSF53335">
    <property type="entry name" value="S-adenosyl-L-methionine-dependent methyltransferases"/>
    <property type="match status" value="1"/>
</dbReference>
<organism evidence="2 3">
    <name type="scientific">Poritiphilus flavus</name>
    <dbReference type="NCBI Taxonomy" id="2697053"/>
    <lineage>
        <taxon>Bacteria</taxon>
        <taxon>Pseudomonadati</taxon>
        <taxon>Bacteroidota</taxon>
        <taxon>Flavobacteriia</taxon>
        <taxon>Flavobacteriales</taxon>
        <taxon>Flavobacteriaceae</taxon>
        <taxon>Poritiphilus</taxon>
    </lineage>
</organism>
<keyword evidence="3" id="KW-1185">Reference proteome</keyword>
<proteinExistence type="predicted"/>
<gene>
    <name evidence="2" type="ORF">GTQ38_02350</name>
</gene>
<protein>
    <recommendedName>
        <fullName evidence="1">Methyltransferase domain-containing protein</fullName>
    </recommendedName>
</protein>
<evidence type="ECO:0000313" key="2">
    <source>
        <dbReference type="EMBL" id="NAS10824.1"/>
    </source>
</evidence>